<keyword evidence="1" id="KW-0677">Repeat</keyword>
<evidence type="ECO:0000256" key="2">
    <source>
        <dbReference type="ARBA" id="ARBA00023015"/>
    </source>
</evidence>
<reference evidence="7" key="1">
    <citation type="submission" date="2011-08" db="EMBL/GenBank/DDBJ databases">
        <authorList>
            <person name="Rombauts S."/>
        </authorList>
    </citation>
    <scope>NUCLEOTIDE SEQUENCE</scope>
    <source>
        <strain evidence="7">London</strain>
    </source>
</reference>
<evidence type="ECO:0000313" key="6">
    <source>
        <dbReference type="EnsemblMetazoa" id="tetur07g03880.1"/>
    </source>
</evidence>
<sequence>MSQQQPQDSRQQMPVSSGVQISQQAFSMQDMGEEKTRKSRRISTSHLLQTQEQMNQSELRGVDTPLQPQQTMNNVLQQLITMYESATSQTEQMQVLHFLASNPLLMQAYLRAQTDQIQGQIRAQRQIQQINANPQRPQQHNNTTATATATATTATATTATATTATATTATATTATATTATATATTATATTATATTATATTTITS</sequence>
<evidence type="ECO:0000256" key="4">
    <source>
        <dbReference type="ARBA" id="ARBA00023242"/>
    </source>
</evidence>
<protein>
    <submittedName>
        <fullName evidence="6">Uncharacterized protein</fullName>
    </submittedName>
</protein>
<dbReference type="InterPro" id="IPR009110">
    <property type="entry name" value="Nuc_rcpt_coact"/>
</dbReference>
<feature type="compositionally biased region" description="Low complexity" evidence="5">
    <location>
        <begin position="1"/>
        <end position="14"/>
    </location>
</feature>
<dbReference type="Proteomes" id="UP000015104">
    <property type="component" value="Unassembled WGS sequence"/>
</dbReference>
<dbReference type="HOGENOM" id="CLU_1344797_0_0_1"/>
<proteinExistence type="predicted"/>
<dbReference type="InterPro" id="IPR037073">
    <property type="entry name" value="Nuc_rcpt_coact_CREBbp_sf"/>
</dbReference>
<keyword evidence="4" id="KW-0539">Nucleus</keyword>
<feature type="region of interest" description="Disordered" evidence="5">
    <location>
        <begin position="132"/>
        <end position="151"/>
    </location>
</feature>
<keyword evidence="2" id="KW-0805">Transcription regulation</keyword>
<feature type="region of interest" description="Disordered" evidence="5">
    <location>
        <begin position="1"/>
        <end position="56"/>
    </location>
</feature>
<accession>T1K969</accession>
<dbReference type="SUPFAM" id="SSF69125">
    <property type="entry name" value="Nuclear receptor coactivator interlocking domain"/>
    <property type="match status" value="1"/>
</dbReference>
<organism evidence="6 7">
    <name type="scientific">Tetranychus urticae</name>
    <name type="common">Two-spotted spider mite</name>
    <dbReference type="NCBI Taxonomy" id="32264"/>
    <lineage>
        <taxon>Eukaryota</taxon>
        <taxon>Metazoa</taxon>
        <taxon>Ecdysozoa</taxon>
        <taxon>Arthropoda</taxon>
        <taxon>Chelicerata</taxon>
        <taxon>Arachnida</taxon>
        <taxon>Acari</taxon>
        <taxon>Acariformes</taxon>
        <taxon>Trombidiformes</taxon>
        <taxon>Prostigmata</taxon>
        <taxon>Eleutherengona</taxon>
        <taxon>Raphignathae</taxon>
        <taxon>Tetranychoidea</taxon>
        <taxon>Tetranychidae</taxon>
        <taxon>Tetranychus</taxon>
    </lineage>
</organism>
<evidence type="ECO:0000256" key="5">
    <source>
        <dbReference type="SAM" id="MobiDB-lite"/>
    </source>
</evidence>
<name>T1K969_TETUR</name>
<dbReference type="EMBL" id="CAEY01001890">
    <property type="status" value="NOT_ANNOTATED_CDS"/>
    <property type="molecule type" value="Genomic_DNA"/>
</dbReference>
<dbReference type="AlphaFoldDB" id="T1K969"/>
<reference evidence="6" key="2">
    <citation type="submission" date="2015-06" db="UniProtKB">
        <authorList>
            <consortium name="EnsemblMetazoa"/>
        </authorList>
    </citation>
    <scope>IDENTIFICATION</scope>
</reference>
<keyword evidence="7" id="KW-1185">Reference proteome</keyword>
<evidence type="ECO:0000256" key="1">
    <source>
        <dbReference type="ARBA" id="ARBA00022737"/>
    </source>
</evidence>
<keyword evidence="3" id="KW-0804">Transcription</keyword>
<feature type="compositionally biased region" description="Polar residues" evidence="5">
    <location>
        <begin position="15"/>
        <end position="27"/>
    </location>
</feature>
<dbReference type="EnsemblMetazoa" id="tetur07g03880.1">
    <property type="protein sequence ID" value="tetur07g03880.1"/>
    <property type="gene ID" value="tetur07g03880"/>
</dbReference>
<evidence type="ECO:0000256" key="3">
    <source>
        <dbReference type="ARBA" id="ARBA00023163"/>
    </source>
</evidence>
<dbReference type="Gene3D" id="1.10.1630.10">
    <property type="entry name" value="Nuclear receptor coactivator, CREB-bp-like, interlocking domain"/>
    <property type="match status" value="1"/>
</dbReference>
<feature type="compositionally biased region" description="Polar residues" evidence="5">
    <location>
        <begin position="44"/>
        <end position="56"/>
    </location>
</feature>
<evidence type="ECO:0000313" key="7">
    <source>
        <dbReference type="Proteomes" id="UP000015104"/>
    </source>
</evidence>